<dbReference type="InterPro" id="IPR043128">
    <property type="entry name" value="Rev_trsase/Diguanyl_cyclase"/>
</dbReference>
<dbReference type="CDD" id="cd01949">
    <property type="entry name" value="GGDEF"/>
    <property type="match status" value="1"/>
</dbReference>
<evidence type="ECO:0000313" key="3">
    <source>
        <dbReference type="Proteomes" id="UP000236726"/>
    </source>
</evidence>
<feature type="domain" description="GGDEF" evidence="1">
    <location>
        <begin position="299"/>
        <end position="432"/>
    </location>
</feature>
<sequence>MSDNTIYVDDYERSNRLNRRIATIDAYYLAIVANKPFTEYFGDTRFSNLTEFVAEEEKINLMDFIDSYEGQELKGIFHFKNYKGEMRLNLITLFAQKTSSARSEINIEMVDVESLANINELILDDIKKGRALFGLTKEYTFTYDMTDDIFKMCRYDIFSKDTLYKMSLIQWREFMINEGFIAESDIGLFKNLVGQILSYEQSFSAKITTSMRTQKQIMEKLIFTGMVYNKYNGDKIVIGRILTDENAHTNSNLIEMISDLSYDALTGVYNKKTITEYAKSLISANNDHKHDNYMDSYPTNLAILILDVDNFKKVNDLYGHMYGDKILARIGRKLKEIIGDGGVIGRIGGDEFLIILFDITDENLLRGYLRAVRTQIKWEFINDFADFNITCSIGSSIYPKDASNYDELFRIADFCLYIAKEKGRDRYVFYRKEIHEEAYIKSITSADKKNVSGREVNELRYISKVIEHFAKNKRQAISDLLTHIQETFNVDSVNIYRGENLELYRTFGQVLDNSSNALYAKSPGFKSMLCEKMFLESSFVGRVADVAPEFSEAMHQRNVICTIQIVLGNDMNNITGLLTIDKVGNAPQKWAEYEIQTSLIAAYLINVLIADEDRPYLK</sequence>
<dbReference type="Gene3D" id="3.30.70.270">
    <property type="match status" value="1"/>
</dbReference>
<name>A0A1H5TDV8_9FIRM</name>
<keyword evidence="3" id="KW-1185">Reference proteome</keyword>
<organism evidence="2 3">
    <name type="scientific">Lachnospira multipara</name>
    <dbReference type="NCBI Taxonomy" id="28051"/>
    <lineage>
        <taxon>Bacteria</taxon>
        <taxon>Bacillati</taxon>
        <taxon>Bacillota</taxon>
        <taxon>Clostridia</taxon>
        <taxon>Lachnospirales</taxon>
        <taxon>Lachnospiraceae</taxon>
        <taxon>Lachnospira</taxon>
    </lineage>
</organism>
<dbReference type="Proteomes" id="UP000236726">
    <property type="component" value="Unassembled WGS sequence"/>
</dbReference>
<dbReference type="PANTHER" id="PTHR46663">
    <property type="entry name" value="DIGUANYLATE CYCLASE DGCT-RELATED"/>
    <property type="match status" value="1"/>
</dbReference>
<dbReference type="SUPFAM" id="SSF55073">
    <property type="entry name" value="Nucleotide cyclase"/>
    <property type="match status" value="1"/>
</dbReference>
<dbReference type="InterPro" id="IPR029787">
    <property type="entry name" value="Nucleotide_cyclase"/>
</dbReference>
<reference evidence="2 3" key="1">
    <citation type="submission" date="2016-10" db="EMBL/GenBank/DDBJ databases">
        <authorList>
            <person name="de Groot N.N."/>
        </authorList>
    </citation>
    <scope>NUCLEOTIDE SEQUENCE [LARGE SCALE GENOMIC DNA]</scope>
    <source>
        <strain evidence="2 3">D15d</strain>
    </source>
</reference>
<dbReference type="SMART" id="SM00267">
    <property type="entry name" value="GGDEF"/>
    <property type="match status" value="1"/>
</dbReference>
<dbReference type="InterPro" id="IPR000160">
    <property type="entry name" value="GGDEF_dom"/>
</dbReference>
<dbReference type="NCBIfam" id="TIGR00254">
    <property type="entry name" value="GGDEF"/>
    <property type="match status" value="1"/>
</dbReference>
<proteinExistence type="predicted"/>
<dbReference type="EMBL" id="FNUL01000004">
    <property type="protein sequence ID" value="SEF60197.1"/>
    <property type="molecule type" value="Genomic_DNA"/>
</dbReference>
<dbReference type="Pfam" id="PF00990">
    <property type="entry name" value="GGDEF"/>
    <property type="match status" value="1"/>
</dbReference>
<dbReference type="PANTHER" id="PTHR46663:SF2">
    <property type="entry name" value="GGDEF DOMAIN-CONTAINING PROTEIN"/>
    <property type="match status" value="1"/>
</dbReference>
<evidence type="ECO:0000259" key="1">
    <source>
        <dbReference type="PROSITE" id="PS50887"/>
    </source>
</evidence>
<gene>
    <name evidence="2" type="ORF">SAMN05216537_10490</name>
</gene>
<dbReference type="RefSeq" id="WP_103952424.1">
    <property type="nucleotide sequence ID" value="NZ_FNUL01000004.1"/>
</dbReference>
<dbReference type="AlphaFoldDB" id="A0A1H5TDV8"/>
<accession>A0A1H5TDV8</accession>
<dbReference type="InterPro" id="IPR052163">
    <property type="entry name" value="DGC-Regulatory_Protein"/>
</dbReference>
<evidence type="ECO:0000313" key="2">
    <source>
        <dbReference type="EMBL" id="SEF60197.1"/>
    </source>
</evidence>
<protein>
    <submittedName>
        <fullName evidence="2">Diguanylate cyclase (GGDEF) domain-containing protein</fullName>
    </submittedName>
</protein>
<dbReference type="PROSITE" id="PS50887">
    <property type="entry name" value="GGDEF"/>
    <property type="match status" value="1"/>
</dbReference>